<evidence type="ECO:0000256" key="2">
    <source>
        <dbReference type="SAM" id="SignalP"/>
    </source>
</evidence>
<dbReference type="Pfam" id="PF24595">
    <property type="entry name" value="DUF7619"/>
    <property type="match status" value="1"/>
</dbReference>
<dbReference type="InterPro" id="IPR008969">
    <property type="entry name" value="CarboxyPept-like_regulatory"/>
</dbReference>
<accession>A0A2S1R0Z3</accession>
<keyword evidence="6" id="KW-1185">Reference proteome</keyword>
<gene>
    <name evidence="5" type="ORF">HYN59_14520</name>
</gene>
<evidence type="ECO:0000313" key="5">
    <source>
        <dbReference type="EMBL" id="AWH86249.1"/>
    </source>
</evidence>
<dbReference type="Pfam" id="PF18962">
    <property type="entry name" value="Por_Secre_tail"/>
    <property type="match status" value="1"/>
</dbReference>
<evidence type="ECO:0000259" key="3">
    <source>
        <dbReference type="Pfam" id="PF18962"/>
    </source>
</evidence>
<protein>
    <submittedName>
        <fullName evidence="5">Uncharacterized protein</fullName>
    </submittedName>
</protein>
<reference evidence="5 6" key="1">
    <citation type="submission" date="2018-04" db="EMBL/GenBank/DDBJ databases">
        <title>Genome sequencing of Flavobacterium sp. HYN0059.</title>
        <authorList>
            <person name="Yi H."/>
            <person name="Baek C."/>
        </authorList>
    </citation>
    <scope>NUCLEOTIDE SEQUENCE [LARGE SCALE GENOMIC DNA]</scope>
    <source>
        <strain evidence="5 6">HYN0059</strain>
    </source>
</reference>
<proteinExistence type="predicted"/>
<feature type="domain" description="Secretion system C-terminal sorting" evidence="3">
    <location>
        <begin position="649"/>
        <end position="720"/>
    </location>
</feature>
<dbReference type="InterPro" id="IPR026444">
    <property type="entry name" value="Secre_tail"/>
</dbReference>
<organism evidence="5 6">
    <name type="scientific">Flavobacterium album</name>
    <dbReference type="NCBI Taxonomy" id="2175091"/>
    <lineage>
        <taxon>Bacteria</taxon>
        <taxon>Pseudomonadati</taxon>
        <taxon>Bacteroidota</taxon>
        <taxon>Flavobacteriia</taxon>
        <taxon>Flavobacteriales</taxon>
        <taxon>Flavobacteriaceae</taxon>
        <taxon>Flavobacterium</taxon>
    </lineage>
</organism>
<dbReference type="RefSeq" id="WP_108778972.1">
    <property type="nucleotide sequence ID" value="NZ_CP029186.1"/>
</dbReference>
<dbReference type="KEGG" id="falb:HYN59_14520"/>
<dbReference type="Proteomes" id="UP000244929">
    <property type="component" value="Chromosome"/>
</dbReference>
<dbReference type="SUPFAM" id="SSF49464">
    <property type="entry name" value="Carboxypeptidase regulatory domain-like"/>
    <property type="match status" value="1"/>
</dbReference>
<feature type="signal peptide" evidence="2">
    <location>
        <begin position="1"/>
        <end position="20"/>
    </location>
</feature>
<dbReference type="OrthoDB" id="1110367at2"/>
<name>A0A2S1R0Z3_9FLAO</name>
<dbReference type="NCBIfam" id="TIGR04183">
    <property type="entry name" value="Por_Secre_tail"/>
    <property type="match status" value="1"/>
</dbReference>
<sequence length="721" mass="79415">MRKKILFLAFFVMSCAPGFAQVAIYPVSNMVQCGNEIFDLTTRTPMVLGDQSPNDYTVTYFSDYLYTNPIANPEVYTMPVGYEHQYIYMKVRNNANNAANEQSFEIGFWGSTPLFQDVYVCESYVLPQVEAGIEYYTGEDGTGTQLLPGDVITETQTIFPYMPNSDCSGTTGTLITIYHNPDIVLEPLIGCETMPYHGAFEFEPYIAVLQINYPDSFFTIHENYTDAQLGANPINELPVYYSLYPMEVLYLAVSNVYASECITVYEILLEIVECSGPEISGHLSFDILENGCDTPGMPAANILVSCVSGNNTTYAYTDDYGNYTFHNVQEGNNNITVNPFNFSGVVITPGTQSVVMGEENIENVNFCLSMPYNRDVAISICPSNTAQPGFPANYGIILSNYGGSEANGVITLQFDDTALDFAGAAFPVIQNGNILTFNYSDLAPCHPEVMFIDFLMAMPGIVDMGDVISFTISATYDGETDTNPDNNIFVLNQIVTNSWDPNDINVREGESITEEQSDDYLHYTIRFQNMGDANAHNVKVLTTLDSNLDWDTFEPIVSSHDFQTNRTGNEVEFRFNNIQLPGAEVNEQESHGYVIYKIKPKATVIVGDSMSAEAGIYFDFNPVVNTNSITTTITDTAGTVDFTANGFVLYPNPASSKVTLQMQNSIANAGVTVTDVLCKTVLKTTVTSTQSDLDVSSLKSGVYFITLTADGKLATQKLVIK</sequence>
<feature type="domain" description="DUF7619" evidence="4">
    <location>
        <begin position="500"/>
        <end position="632"/>
    </location>
</feature>
<evidence type="ECO:0000313" key="6">
    <source>
        <dbReference type="Proteomes" id="UP000244929"/>
    </source>
</evidence>
<dbReference type="AlphaFoldDB" id="A0A2S1R0Z3"/>
<dbReference type="EMBL" id="CP029186">
    <property type="protein sequence ID" value="AWH86249.1"/>
    <property type="molecule type" value="Genomic_DNA"/>
</dbReference>
<evidence type="ECO:0000256" key="1">
    <source>
        <dbReference type="ARBA" id="ARBA00022729"/>
    </source>
</evidence>
<dbReference type="InterPro" id="IPR055353">
    <property type="entry name" value="DUF7619"/>
</dbReference>
<feature type="chain" id="PRO_5015604057" evidence="2">
    <location>
        <begin position="21"/>
        <end position="721"/>
    </location>
</feature>
<keyword evidence="1 2" id="KW-0732">Signal</keyword>
<dbReference type="PROSITE" id="PS51257">
    <property type="entry name" value="PROKAR_LIPOPROTEIN"/>
    <property type="match status" value="1"/>
</dbReference>
<evidence type="ECO:0000259" key="4">
    <source>
        <dbReference type="Pfam" id="PF24595"/>
    </source>
</evidence>